<dbReference type="Proteomes" id="UP000799324">
    <property type="component" value="Unassembled WGS sequence"/>
</dbReference>
<name>A0A6A6SJ23_9PLEO</name>
<evidence type="ECO:0000313" key="3">
    <source>
        <dbReference type="Proteomes" id="UP000799324"/>
    </source>
</evidence>
<feature type="region of interest" description="Disordered" evidence="1">
    <location>
        <begin position="51"/>
        <end position="184"/>
    </location>
</feature>
<feature type="compositionally biased region" description="Basic and acidic residues" evidence="1">
    <location>
        <begin position="129"/>
        <end position="140"/>
    </location>
</feature>
<accession>A0A6A6SJ23</accession>
<gene>
    <name evidence="2" type="ORF">K491DRAFT_273682</name>
</gene>
<protein>
    <submittedName>
        <fullName evidence="2">Uncharacterized protein</fullName>
    </submittedName>
</protein>
<organism evidence="2 3">
    <name type="scientific">Lophiostoma macrostomum CBS 122681</name>
    <dbReference type="NCBI Taxonomy" id="1314788"/>
    <lineage>
        <taxon>Eukaryota</taxon>
        <taxon>Fungi</taxon>
        <taxon>Dikarya</taxon>
        <taxon>Ascomycota</taxon>
        <taxon>Pezizomycotina</taxon>
        <taxon>Dothideomycetes</taxon>
        <taxon>Pleosporomycetidae</taxon>
        <taxon>Pleosporales</taxon>
        <taxon>Lophiostomataceae</taxon>
        <taxon>Lophiostoma</taxon>
    </lineage>
</organism>
<sequence length="336" mass="38593">MSEQTPSNDTDEEALSRLDDLLHMAEDARTRYFKLMSKKDIEGMVRAILREKQQSFTGQTDLAANRRNSNGRRASRPVQAGPCDRKRDRVSQVTLPDDENRTIVSGHTEASDRVQPDRVENQNQIIDQDEPRAIERERSQDAPLVIDLSDDASTESKTPIVPDSDYEPPKSIKTPTSKKRRTSGSLSRVELEKMLWLPDHSTSGHWGDMADLSVRTADIFKEHFRNHYVIVRGKSTRYFNYCRDSLEFSNSSELDEYRVRNDCLGSYVFARPNVKYGEPAQDQTVACNGCIKRRILCARLMEKKGKLKLGIFPRPEKDRADVSWTEIAYWAVEKIY</sequence>
<dbReference type="AlphaFoldDB" id="A0A6A6SJ23"/>
<proteinExistence type="predicted"/>
<reference evidence="2" key="1">
    <citation type="journal article" date="2020" name="Stud. Mycol.">
        <title>101 Dothideomycetes genomes: a test case for predicting lifestyles and emergence of pathogens.</title>
        <authorList>
            <person name="Haridas S."/>
            <person name="Albert R."/>
            <person name="Binder M."/>
            <person name="Bloem J."/>
            <person name="Labutti K."/>
            <person name="Salamov A."/>
            <person name="Andreopoulos B."/>
            <person name="Baker S."/>
            <person name="Barry K."/>
            <person name="Bills G."/>
            <person name="Bluhm B."/>
            <person name="Cannon C."/>
            <person name="Castanera R."/>
            <person name="Culley D."/>
            <person name="Daum C."/>
            <person name="Ezra D."/>
            <person name="Gonzalez J."/>
            <person name="Henrissat B."/>
            <person name="Kuo A."/>
            <person name="Liang C."/>
            <person name="Lipzen A."/>
            <person name="Lutzoni F."/>
            <person name="Magnuson J."/>
            <person name="Mondo S."/>
            <person name="Nolan M."/>
            <person name="Ohm R."/>
            <person name="Pangilinan J."/>
            <person name="Park H.-J."/>
            <person name="Ramirez L."/>
            <person name="Alfaro M."/>
            <person name="Sun H."/>
            <person name="Tritt A."/>
            <person name="Yoshinaga Y."/>
            <person name="Zwiers L.-H."/>
            <person name="Turgeon B."/>
            <person name="Goodwin S."/>
            <person name="Spatafora J."/>
            <person name="Crous P."/>
            <person name="Grigoriev I."/>
        </authorList>
    </citation>
    <scope>NUCLEOTIDE SEQUENCE</scope>
    <source>
        <strain evidence="2">CBS 122681</strain>
    </source>
</reference>
<feature type="compositionally biased region" description="Basic and acidic residues" evidence="1">
    <location>
        <begin position="109"/>
        <end position="120"/>
    </location>
</feature>
<evidence type="ECO:0000256" key="1">
    <source>
        <dbReference type="SAM" id="MobiDB-lite"/>
    </source>
</evidence>
<keyword evidence="3" id="KW-1185">Reference proteome</keyword>
<evidence type="ECO:0000313" key="2">
    <source>
        <dbReference type="EMBL" id="KAF2647865.1"/>
    </source>
</evidence>
<dbReference type="EMBL" id="MU004576">
    <property type="protein sequence ID" value="KAF2647865.1"/>
    <property type="molecule type" value="Genomic_DNA"/>
</dbReference>